<evidence type="ECO:0000313" key="2">
    <source>
        <dbReference type="EMBL" id="GGA64481.1"/>
    </source>
</evidence>
<gene>
    <name evidence="2" type="ORF">GCM10011507_15120</name>
</gene>
<protein>
    <recommendedName>
        <fullName evidence="4">Adenylate cyclase</fullName>
    </recommendedName>
</protein>
<dbReference type="Proteomes" id="UP000648801">
    <property type="component" value="Unassembled WGS sequence"/>
</dbReference>
<evidence type="ECO:0008006" key="4">
    <source>
        <dbReference type="Google" id="ProtNLM"/>
    </source>
</evidence>
<reference evidence="2" key="1">
    <citation type="journal article" date="2014" name="Int. J. Syst. Evol. Microbiol.">
        <title>Complete genome sequence of Corynebacterium casei LMG S-19264T (=DSM 44701T), isolated from a smear-ripened cheese.</title>
        <authorList>
            <consortium name="US DOE Joint Genome Institute (JGI-PGF)"/>
            <person name="Walter F."/>
            <person name="Albersmeier A."/>
            <person name="Kalinowski J."/>
            <person name="Ruckert C."/>
        </authorList>
    </citation>
    <scope>NUCLEOTIDE SEQUENCE</scope>
    <source>
        <strain evidence="2">CGMCC 1.15447</strain>
    </source>
</reference>
<proteinExistence type="predicted"/>
<keyword evidence="3" id="KW-1185">Reference proteome</keyword>
<keyword evidence="1" id="KW-1133">Transmembrane helix</keyword>
<dbReference type="EMBL" id="BMJB01000001">
    <property type="protein sequence ID" value="GGA64481.1"/>
    <property type="molecule type" value="Genomic_DNA"/>
</dbReference>
<comment type="caution">
    <text evidence="2">The sequence shown here is derived from an EMBL/GenBank/DDBJ whole genome shotgun (WGS) entry which is preliminary data.</text>
</comment>
<organism evidence="2 3">
    <name type="scientific">Edaphobacter acidisoli</name>
    <dbReference type="NCBI Taxonomy" id="2040573"/>
    <lineage>
        <taxon>Bacteria</taxon>
        <taxon>Pseudomonadati</taxon>
        <taxon>Acidobacteriota</taxon>
        <taxon>Terriglobia</taxon>
        <taxon>Terriglobales</taxon>
        <taxon>Acidobacteriaceae</taxon>
        <taxon>Edaphobacter</taxon>
    </lineage>
</organism>
<sequence length="410" mass="45417">MSSEIPSADVGTSTGEIDRALIEQQLERMLANRHFSHSRRFPAFLRFVVNKALAGELDELKERTLGVEIFGRKADYDTASDPIVRVTAAEIRKRIAQYYQEPGHEAELRISLDAGSYVPQFHWPKDAHEAHGDASAALNGEGVRAVERVHGARRFLLWFGVPVAAVAALVVLGFVLGWRTEHPSPVDFFWGPVMNAGNPALVCIVDQAQTTNVAVDAQNPDHQIEVPTQMRDVNSDDLSAIVKVGGLFRAYGKEYAMKGTEDTSLGDLRNAPTIFIGAFDNVWTMRFTKPLRFHFGNNPSFDKEWIVDGQTGKQYFTDRPVLETNNDYREYAIVARFTDVDTGQIEVIVAGIGQGSTLIAGDFLTNSTYLAELERDARAAGNKQNIEAVLSTQIINGQPGTPKIEATYFW</sequence>
<accession>A0A916RSH6</accession>
<feature type="transmembrane region" description="Helical" evidence="1">
    <location>
        <begin position="155"/>
        <end position="178"/>
    </location>
</feature>
<evidence type="ECO:0000256" key="1">
    <source>
        <dbReference type="SAM" id="Phobius"/>
    </source>
</evidence>
<keyword evidence="1" id="KW-0812">Transmembrane</keyword>
<name>A0A916RSH6_9BACT</name>
<dbReference type="RefSeq" id="WP_188758643.1">
    <property type="nucleotide sequence ID" value="NZ_BMJB01000001.1"/>
</dbReference>
<evidence type="ECO:0000313" key="3">
    <source>
        <dbReference type="Proteomes" id="UP000648801"/>
    </source>
</evidence>
<keyword evidence="1" id="KW-0472">Membrane</keyword>
<reference evidence="2" key="2">
    <citation type="submission" date="2020-09" db="EMBL/GenBank/DDBJ databases">
        <authorList>
            <person name="Sun Q."/>
            <person name="Zhou Y."/>
        </authorList>
    </citation>
    <scope>NUCLEOTIDE SEQUENCE</scope>
    <source>
        <strain evidence="2">CGMCC 1.15447</strain>
    </source>
</reference>
<dbReference type="AlphaFoldDB" id="A0A916RSH6"/>